<dbReference type="Proteomes" id="UP000216411">
    <property type="component" value="Unassembled WGS sequence"/>
</dbReference>
<dbReference type="EC" id="3.2.1.17" evidence="7"/>
<dbReference type="GO" id="GO:0003796">
    <property type="term" value="F:lysozyme activity"/>
    <property type="evidence" value="ECO:0007669"/>
    <property type="project" value="UniProtKB-EC"/>
</dbReference>
<keyword evidence="2 7" id="KW-0929">Antimicrobial</keyword>
<comment type="similarity">
    <text evidence="7">Belongs to the glycosyl hydrolase 24 family.</text>
</comment>
<evidence type="ECO:0000256" key="3">
    <source>
        <dbReference type="ARBA" id="ARBA00022638"/>
    </source>
</evidence>
<dbReference type="InterPro" id="IPR051018">
    <property type="entry name" value="Bacteriophage_GH24"/>
</dbReference>
<dbReference type="InterPro" id="IPR023346">
    <property type="entry name" value="Lysozyme-like_dom_sf"/>
</dbReference>
<dbReference type="Pfam" id="PF01471">
    <property type="entry name" value="PG_binding_1"/>
    <property type="match status" value="1"/>
</dbReference>
<dbReference type="InterPro" id="IPR036365">
    <property type="entry name" value="PGBD-like_sf"/>
</dbReference>
<dbReference type="Pfam" id="PF00959">
    <property type="entry name" value="Phage_lysozyme"/>
    <property type="match status" value="1"/>
</dbReference>
<dbReference type="PANTHER" id="PTHR38107">
    <property type="match status" value="1"/>
</dbReference>
<dbReference type="CDD" id="cd00737">
    <property type="entry name" value="lyz_endolysin_autolysin"/>
    <property type="match status" value="1"/>
</dbReference>
<evidence type="ECO:0000259" key="8">
    <source>
        <dbReference type="Pfam" id="PF01471"/>
    </source>
</evidence>
<dbReference type="InterPro" id="IPR034690">
    <property type="entry name" value="Endolysin_T4_type"/>
</dbReference>
<keyword evidence="10" id="KW-1185">Reference proteome</keyword>
<evidence type="ECO:0000256" key="6">
    <source>
        <dbReference type="ARBA" id="ARBA00023295"/>
    </source>
</evidence>
<dbReference type="RefSeq" id="WP_094378340.1">
    <property type="nucleotide sequence ID" value="NZ_NOKA02000038.1"/>
</dbReference>
<evidence type="ECO:0000256" key="7">
    <source>
        <dbReference type="RuleBase" id="RU003788"/>
    </source>
</evidence>
<dbReference type="GO" id="GO:0031640">
    <property type="term" value="P:killing of cells of another organism"/>
    <property type="evidence" value="ECO:0007669"/>
    <property type="project" value="UniProtKB-KW"/>
</dbReference>
<dbReference type="OrthoDB" id="529831at2"/>
<dbReference type="GO" id="GO:0016998">
    <property type="term" value="P:cell wall macromolecule catabolic process"/>
    <property type="evidence" value="ECO:0007669"/>
    <property type="project" value="InterPro"/>
</dbReference>
<protein>
    <recommendedName>
        <fullName evidence="7">Lysozyme</fullName>
        <ecNumber evidence="7">3.2.1.17</ecNumber>
    </recommendedName>
</protein>
<dbReference type="GO" id="GO:0009253">
    <property type="term" value="P:peptidoglycan catabolic process"/>
    <property type="evidence" value="ECO:0007669"/>
    <property type="project" value="InterPro"/>
</dbReference>
<evidence type="ECO:0000313" key="10">
    <source>
        <dbReference type="Proteomes" id="UP000216411"/>
    </source>
</evidence>
<dbReference type="HAMAP" id="MF_04110">
    <property type="entry name" value="ENDOLYSIN_T4"/>
    <property type="match status" value="1"/>
</dbReference>
<dbReference type="SUPFAM" id="SSF53955">
    <property type="entry name" value="Lysozyme-like"/>
    <property type="match status" value="1"/>
</dbReference>
<keyword evidence="6 7" id="KW-0326">Glycosidase</keyword>
<keyword evidence="4 7" id="KW-0378">Hydrolase</keyword>
<dbReference type="Gene3D" id="1.10.530.40">
    <property type="match status" value="1"/>
</dbReference>
<reference evidence="9 10" key="1">
    <citation type="journal article" date="2017" name="Genome Announc.">
        <title>Draft Genome Sequence of a Sporulating and Motile Strain of Lachnotalea glycerini Isolated from Water in Quebec City, Canada.</title>
        <authorList>
            <person name="Maheux A.F."/>
            <person name="Boudreau D.K."/>
            <person name="Berube E."/>
            <person name="Boissinot M."/>
            <person name="Raymond F."/>
            <person name="Brodeur S."/>
            <person name="Corbeil J."/>
            <person name="Isabel S."/>
            <person name="Omar R.F."/>
            <person name="Bergeron M.G."/>
        </authorList>
    </citation>
    <scope>NUCLEOTIDE SEQUENCE [LARGE SCALE GENOMIC DNA]</scope>
    <source>
        <strain evidence="9 10">CCRI-19302</strain>
    </source>
</reference>
<dbReference type="EMBL" id="NOKA02000038">
    <property type="protein sequence ID" value="RDY30417.1"/>
    <property type="molecule type" value="Genomic_DNA"/>
</dbReference>
<dbReference type="AlphaFoldDB" id="A0A371JCL3"/>
<comment type="catalytic activity">
    <reaction evidence="1 7">
        <text>Hydrolysis of (1-&gt;4)-beta-linkages between N-acetylmuramic acid and N-acetyl-D-glucosamine residues in a peptidoglycan and between N-acetyl-D-glucosamine residues in chitodextrins.</text>
        <dbReference type="EC" id="3.2.1.17"/>
    </reaction>
</comment>
<evidence type="ECO:0000256" key="4">
    <source>
        <dbReference type="ARBA" id="ARBA00022801"/>
    </source>
</evidence>
<organism evidence="9 10">
    <name type="scientific">Lachnotalea glycerini</name>
    <dbReference type="NCBI Taxonomy" id="1763509"/>
    <lineage>
        <taxon>Bacteria</taxon>
        <taxon>Bacillati</taxon>
        <taxon>Bacillota</taxon>
        <taxon>Clostridia</taxon>
        <taxon>Lachnospirales</taxon>
        <taxon>Lachnospiraceae</taxon>
        <taxon>Lachnotalea</taxon>
    </lineage>
</organism>
<dbReference type="GO" id="GO:0042742">
    <property type="term" value="P:defense response to bacterium"/>
    <property type="evidence" value="ECO:0007669"/>
    <property type="project" value="UniProtKB-KW"/>
</dbReference>
<dbReference type="SUPFAM" id="SSF47090">
    <property type="entry name" value="PGBD-like"/>
    <property type="match status" value="1"/>
</dbReference>
<comment type="caution">
    <text evidence="9">The sequence shown here is derived from an EMBL/GenBank/DDBJ whole genome shotgun (WGS) entry which is preliminary data.</text>
</comment>
<dbReference type="InterPro" id="IPR023347">
    <property type="entry name" value="Lysozyme_dom_sf"/>
</dbReference>
<dbReference type="PANTHER" id="PTHR38107:SF3">
    <property type="entry name" value="LYSOZYME RRRD-RELATED"/>
    <property type="match status" value="1"/>
</dbReference>
<dbReference type="InterPro" id="IPR033907">
    <property type="entry name" value="Endolysin_autolysin"/>
</dbReference>
<dbReference type="InterPro" id="IPR002196">
    <property type="entry name" value="Glyco_hydro_24"/>
</dbReference>
<evidence type="ECO:0000313" key="9">
    <source>
        <dbReference type="EMBL" id="RDY30417.1"/>
    </source>
</evidence>
<evidence type="ECO:0000256" key="1">
    <source>
        <dbReference type="ARBA" id="ARBA00000632"/>
    </source>
</evidence>
<feature type="domain" description="Peptidoglycan binding-like" evidence="8">
    <location>
        <begin position="249"/>
        <end position="293"/>
    </location>
</feature>
<evidence type="ECO:0000256" key="2">
    <source>
        <dbReference type="ARBA" id="ARBA00022529"/>
    </source>
</evidence>
<dbReference type="InterPro" id="IPR002477">
    <property type="entry name" value="Peptidoglycan-bd-like"/>
</dbReference>
<gene>
    <name evidence="9" type="ORF">CG710_014935</name>
</gene>
<keyword evidence="5" id="KW-1035">Host cytoplasm</keyword>
<evidence type="ECO:0000256" key="5">
    <source>
        <dbReference type="ARBA" id="ARBA00023200"/>
    </source>
</evidence>
<sequence>MSRTTSETGIELIKRFEGCRLKAYLCPANKLTIGYGHTSNVTSNMTITQAQAESYLKEDLAKFEANVNKYHDRYTWNQNEFDALVSFAYNIGSIDQLIANGTRSRSVIAQKMILYVNKGTSFEKGLTVRREAERGLFLSSTCDTETELPENHVLTADQKAYNIKTVQKWLNDIYGDDIKSCKSCGNKLLNEDGKNGNKTRAALTIALQLHLNELGASLKIDGLYGTGTNNAVKTYIKYVGLGNSTIASKIVQAVLYAYGYNPQMFYNDFTEECATALKQCQEDKNLNADGKAGVIFFTTFLKQR</sequence>
<accession>A0A371JCL3</accession>
<name>A0A371JCL3_9FIRM</name>
<proteinExistence type="inferred from homology"/>
<keyword evidence="3 7" id="KW-0081">Bacteriolytic enzyme</keyword>